<dbReference type="SMART" id="SM00642">
    <property type="entry name" value="Aamy"/>
    <property type="match status" value="1"/>
</dbReference>
<dbReference type="InterPro" id="IPR006048">
    <property type="entry name" value="A-amylase/branching_C"/>
</dbReference>
<dbReference type="EMBL" id="JAPFFF010000006">
    <property type="protein sequence ID" value="KAK8888229.1"/>
    <property type="molecule type" value="Genomic_DNA"/>
</dbReference>
<dbReference type="SUPFAM" id="SSF81296">
    <property type="entry name" value="E set domains"/>
    <property type="match status" value="1"/>
</dbReference>
<dbReference type="EC" id="2.4.1.18" evidence="3"/>
<dbReference type="InterPro" id="IPR006047">
    <property type="entry name" value="GH13_cat_dom"/>
</dbReference>
<evidence type="ECO:0000256" key="4">
    <source>
        <dbReference type="ARBA" id="ARBA00022676"/>
    </source>
</evidence>
<evidence type="ECO:0000256" key="2">
    <source>
        <dbReference type="ARBA" id="ARBA00009000"/>
    </source>
</evidence>
<dbReference type="InterPro" id="IPR004193">
    <property type="entry name" value="Glyco_hydro_13_N"/>
</dbReference>
<evidence type="ECO:0000313" key="7">
    <source>
        <dbReference type="EMBL" id="KAK8888229.1"/>
    </source>
</evidence>
<evidence type="ECO:0000256" key="3">
    <source>
        <dbReference type="ARBA" id="ARBA00012541"/>
    </source>
</evidence>
<dbReference type="SUPFAM" id="SSF51011">
    <property type="entry name" value="Glycosyl hydrolase domain"/>
    <property type="match status" value="1"/>
</dbReference>
<keyword evidence="5" id="KW-0808">Transferase</keyword>
<reference evidence="7 8" key="1">
    <citation type="submission" date="2024-04" db="EMBL/GenBank/DDBJ databases">
        <title>Tritrichomonas musculus Genome.</title>
        <authorList>
            <person name="Alves-Ferreira E."/>
            <person name="Grigg M."/>
            <person name="Lorenzi H."/>
            <person name="Galac M."/>
        </authorList>
    </citation>
    <scope>NUCLEOTIDE SEQUENCE [LARGE SCALE GENOMIC DNA]</scope>
    <source>
        <strain evidence="7 8">EAF2021</strain>
    </source>
</reference>
<dbReference type="InterPro" id="IPR037439">
    <property type="entry name" value="Branching_enzy"/>
</dbReference>
<comment type="catalytic activity">
    <reaction evidence="1">
        <text>Transfers a segment of a (1-&gt;4)-alpha-D-glucan chain to a primary hydroxy group in a similar glucan chain.</text>
        <dbReference type="EC" id="2.4.1.18"/>
    </reaction>
</comment>
<organism evidence="7 8">
    <name type="scientific">Tritrichomonas musculus</name>
    <dbReference type="NCBI Taxonomy" id="1915356"/>
    <lineage>
        <taxon>Eukaryota</taxon>
        <taxon>Metamonada</taxon>
        <taxon>Parabasalia</taxon>
        <taxon>Tritrichomonadida</taxon>
        <taxon>Tritrichomonadidae</taxon>
        <taxon>Tritrichomonas</taxon>
    </lineage>
</organism>
<accession>A0ABR2KAW2</accession>
<dbReference type="Pfam" id="PF02922">
    <property type="entry name" value="CBM_48"/>
    <property type="match status" value="1"/>
</dbReference>
<dbReference type="CDD" id="cd11321">
    <property type="entry name" value="AmyAc_bac_euk_BE"/>
    <property type="match status" value="1"/>
</dbReference>
<dbReference type="InterPro" id="IPR017853">
    <property type="entry name" value="GH"/>
</dbReference>
<dbReference type="InterPro" id="IPR014756">
    <property type="entry name" value="Ig_E-set"/>
</dbReference>
<protein>
    <recommendedName>
        <fullName evidence="3">1,4-alpha-glucan branching enzyme</fullName>
        <ecNumber evidence="3">2.4.1.18</ecNumber>
    </recommendedName>
</protein>
<evidence type="ECO:0000313" key="8">
    <source>
        <dbReference type="Proteomes" id="UP001470230"/>
    </source>
</evidence>
<evidence type="ECO:0000256" key="1">
    <source>
        <dbReference type="ARBA" id="ARBA00000826"/>
    </source>
</evidence>
<dbReference type="Gene3D" id="3.20.20.80">
    <property type="entry name" value="Glycosidases"/>
    <property type="match status" value="1"/>
</dbReference>
<dbReference type="Gene3D" id="2.60.40.1180">
    <property type="entry name" value="Golgi alpha-mannosidase II"/>
    <property type="match status" value="1"/>
</dbReference>
<keyword evidence="4" id="KW-0328">Glycosyltransferase</keyword>
<dbReference type="CDD" id="cd02854">
    <property type="entry name" value="E_set_GBE_euk_N"/>
    <property type="match status" value="1"/>
</dbReference>
<dbReference type="Proteomes" id="UP001470230">
    <property type="component" value="Unassembled WGS sequence"/>
</dbReference>
<proteinExistence type="inferred from homology"/>
<sequence>MEMTEFQIFKDNEWLEEYKKPIIQRHKNFEKALEKINKIYGSIDKFTESYKYYGLHHRDNAIYYKEWAPNATAIYLAGDFNDWNVVDPETKCDRDMFGCFSLCLPDSEDGTPKIPHNSKVRCFLELEDGTRLSRVPAWINYTYQNPKTYNFDGVFWNPPQPFVFEHPWPEPRTNCAFLIYECHVGMAGPEPRMHTYNEFTERILPYVKEHGYNAVQLMGIMEHAYYASAGYQVTSFFAPSYRFGTPDDLKRLIDTAHSMGIYVFLDTVHSHAAKNVLEGINMFDGTDTMYFHSGKRGEHPVWDSRLFDYGNIEVLRFLLSNLRYWGTEFHFDGFRFDGVTSMIYIDHGLGVNFFETDNFFGKNIDEAAVTYLYLANYVIHRYDMYALTIAEDVSGMIGMARSLEDGGFGFDFRLAMGIPDIWIKTLKTCKKDTDWDIDKISWSIINRPYREKTVAYCESHDQALVGDKTIAFWLMDKEMYTHMSVFSPHSNIIDRGMALHMMIRLLTFGLGGEAYLTFMGNEFGHPEWVDFPGISNNNSFDHCVRRYDLAVDTSLKYKFLLKFDDDMKNLEHQYKFLNCGDNGKINLTDNGKMIVAFQRKEMLFVFNFHPSNSYADFFIGVDWPGRYKYILCTDDEAYGGFKRIDKTTTPFSIGEKFMERNHKIQLYLPSRCAFVLKLIDEPQPSKSTK</sequence>
<dbReference type="SUPFAM" id="SSF51445">
    <property type="entry name" value="(Trans)glycosidases"/>
    <property type="match status" value="1"/>
</dbReference>
<comment type="similarity">
    <text evidence="2">Belongs to the glycosyl hydrolase 13 family. GlgB subfamily.</text>
</comment>
<dbReference type="Pfam" id="PF00128">
    <property type="entry name" value="Alpha-amylase"/>
    <property type="match status" value="1"/>
</dbReference>
<evidence type="ECO:0000259" key="6">
    <source>
        <dbReference type="SMART" id="SM00642"/>
    </source>
</evidence>
<dbReference type="InterPro" id="IPR013780">
    <property type="entry name" value="Glyco_hydro_b"/>
</dbReference>
<dbReference type="Pfam" id="PF02806">
    <property type="entry name" value="Alpha-amylase_C"/>
    <property type="match status" value="1"/>
</dbReference>
<keyword evidence="8" id="KW-1185">Reference proteome</keyword>
<dbReference type="PANTHER" id="PTHR43651:SF3">
    <property type="entry name" value="1,4-ALPHA-GLUCAN-BRANCHING ENZYME"/>
    <property type="match status" value="1"/>
</dbReference>
<dbReference type="PIRSF" id="PIRSF000463">
    <property type="entry name" value="GlgB"/>
    <property type="match status" value="1"/>
</dbReference>
<comment type="caution">
    <text evidence="7">The sequence shown here is derived from an EMBL/GenBank/DDBJ whole genome shotgun (WGS) entry which is preliminary data.</text>
</comment>
<dbReference type="InterPro" id="IPR013783">
    <property type="entry name" value="Ig-like_fold"/>
</dbReference>
<gene>
    <name evidence="7" type="ORF">M9Y10_039293</name>
</gene>
<dbReference type="PANTHER" id="PTHR43651">
    <property type="entry name" value="1,4-ALPHA-GLUCAN-BRANCHING ENZYME"/>
    <property type="match status" value="1"/>
</dbReference>
<feature type="domain" description="Glycosyl hydrolase family 13 catalytic" evidence="6">
    <location>
        <begin position="191"/>
        <end position="556"/>
    </location>
</feature>
<dbReference type="Gene3D" id="2.60.40.10">
    <property type="entry name" value="Immunoglobulins"/>
    <property type="match status" value="1"/>
</dbReference>
<name>A0ABR2KAW2_9EUKA</name>
<evidence type="ECO:0000256" key="5">
    <source>
        <dbReference type="ARBA" id="ARBA00022679"/>
    </source>
</evidence>